<keyword evidence="3" id="KW-0203">Cytokinin biosynthesis</keyword>
<dbReference type="NCBIfam" id="TIGR00730">
    <property type="entry name" value="Rossman fold protein, TIGR00730 family"/>
    <property type="match status" value="1"/>
</dbReference>
<keyword evidence="6" id="KW-1185">Reference proteome</keyword>
<evidence type="ECO:0000256" key="1">
    <source>
        <dbReference type="ARBA" id="ARBA00000274"/>
    </source>
</evidence>
<reference evidence="5 7" key="2">
    <citation type="submission" date="2018-06" db="EMBL/GenBank/DDBJ databases">
        <authorList>
            <consortium name="Pathogen Informatics"/>
            <person name="Doyle S."/>
        </authorList>
    </citation>
    <scope>NUCLEOTIDE SEQUENCE [LARGE SCALE GENOMIC DNA]</scope>
    <source>
        <strain evidence="5 7">NCTC12376</strain>
    </source>
</reference>
<accession>A0A378P928</accession>
<dbReference type="PANTHER" id="PTHR31223:SF70">
    <property type="entry name" value="LOG FAMILY PROTEIN YJL055W"/>
    <property type="match status" value="1"/>
</dbReference>
<dbReference type="EC" id="3.2.2.n1" evidence="3"/>
<protein>
    <recommendedName>
        <fullName evidence="3">Cytokinin riboside 5'-monophosphate phosphoribohydrolase</fullName>
        <ecNumber evidence="3">3.2.2.n1</ecNumber>
    </recommendedName>
</protein>
<dbReference type="SUPFAM" id="SSF102405">
    <property type="entry name" value="MCP/YpsA-like"/>
    <property type="match status" value="1"/>
</dbReference>
<evidence type="ECO:0000313" key="6">
    <source>
        <dbReference type="Proteomes" id="UP000054639"/>
    </source>
</evidence>
<dbReference type="Proteomes" id="UP000054639">
    <property type="component" value="Unassembled WGS sequence"/>
</dbReference>
<reference evidence="4 6" key="1">
    <citation type="submission" date="2015-11" db="EMBL/GenBank/DDBJ databases">
        <title>Genomic analysis of 38 Legionella species identifies large and diverse effector repertoires.</title>
        <authorList>
            <person name="Burstein D."/>
            <person name="Amaro F."/>
            <person name="Zusman T."/>
            <person name="Lifshitz Z."/>
            <person name="Cohen O."/>
            <person name="Gilbert J.A."/>
            <person name="Pupko T."/>
            <person name="Shuman H.A."/>
            <person name="Segal G."/>
        </authorList>
    </citation>
    <scope>NUCLEOTIDE SEQUENCE [LARGE SCALE GENOMIC DNA]</scope>
    <source>
        <strain evidence="4 6">ATCC 49507</strain>
    </source>
</reference>
<dbReference type="Gene3D" id="3.40.50.450">
    <property type="match status" value="1"/>
</dbReference>
<dbReference type="EMBL" id="UGOW01000003">
    <property type="protein sequence ID" value="STY83128.1"/>
    <property type="molecule type" value="Genomic_DNA"/>
</dbReference>
<comment type="catalytic activity">
    <reaction evidence="1">
        <text>AMP + H2O = D-ribose 5-phosphate + adenine</text>
        <dbReference type="Rhea" id="RHEA:20129"/>
        <dbReference type="ChEBI" id="CHEBI:15377"/>
        <dbReference type="ChEBI" id="CHEBI:16708"/>
        <dbReference type="ChEBI" id="CHEBI:78346"/>
        <dbReference type="ChEBI" id="CHEBI:456215"/>
        <dbReference type="EC" id="3.2.2.4"/>
    </reaction>
</comment>
<dbReference type="Proteomes" id="UP000254230">
    <property type="component" value="Unassembled WGS sequence"/>
</dbReference>
<dbReference type="PANTHER" id="PTHR31223">
    <property type="entry name" value="LOG FAMILY PROTEIN YJL055W"/>
    <property type="match status" value="1"/>
</dbReference>
<evidence type="ECO:0000313" key="5">
    <source>
        <dbReference type="EMBL" id="STY83128.1"/>
    </source>
</evidence>
<dbReference type="InterPro" id="IPR031100">
    <property type="entry name" value="LOG_fam"/>
</dbReference>
<organism evidence="5 7">
    <name type="scientific">Legionella quateirensis</name>
    <dbReference type="NCBI Taxonomy" id="45072"/>
    <lineage>
        <taxon>Bacteria</taxon>
        <taxon>Pseudomonadati</taxon>
        <taxon>Pseudomonadota</taxon>
        <taxon>Gammaproteobacteria</taxon>
        <taxon>Legionellales</taxon>
        <taxon>Legionellaceae</taxon>
        <taxon>Legionella</taxon>
    </lineage>
</organism>
<dbReference type="RefSeq" id="WP_065240137.1">
    <property type="nucleotide sequence ID" value="NZ_CAAAIL010000009.1"/>
</dbReference>
<evidence type="ECO:0000256" key="2">
    <source>
        <dbReference type="ARBA" id="ARBA00006763"/>
    </source>
</evidence>
<sequence length="186" mass="20468">MKTICVYLGASSGNNLVFKEAVIKLAHEIAAHGLTLVYGGSRLGMMGLLARTVKELGGKAIGVTTTHLLDKEKPLDILDELHIVSSMQERKKMLQYLADAFIVMPGGLGTLEEAVETWNAIKIGELDKKIGFLNVDDYFIKLFSFMDHCNKNGFITAEQTAIPSVQVEPKKLLSDLVQVKSEELFV</sequence>
<gene>
    <name evidence="5" type="primary">yvdD</name>
    <name evidence="4" type="ORF">Lqua_0458</name>
    <name evidence="5" type="ORF">NCTC12376_03594</name>
</gene>
<dbReference type="GO" id="GO:0008714">
    <property type="term" value="F:AMP nucleosidase activity"/>
    <property type="evidence" value="ECO:0007669"/>
    <property type="project" value="UniProtKB-EC"/>
</dbReference>
<comment type="similarity">
    <text evidence="2 3">Belongs to the LOG family.</text>
</comment>
<proteinExistence type="inferred from homology"/>
<dbReference type="InterPro" id="IPR005269">
    <property type="entry name" value="LOG"/>
</dbReference>
<keyword evidence="3" id="KW-0378">Hydrolase</keyword>
<dbReference type="OrthoDB" id="9801098at2"/>
<evidence type="ECO:0000313" key="7">
    <source>
        <dbReference type="Proteomes" id="UP000254230"/>
    </source>
</evidence>
<dbReference type="GO" id="GO:0005829">
    <property type="term" value="C:cytosol"/>
    <property type="evidence" value="ECO:0007669"/>
    <property type="project" value="TreeGrafter"/>
</dbReference>
<name>A0A378P928_9GAMM</name>
<dbReference type="GO" id="GO:0009691">
    <property type="term" value="P:cytokinin biosynthetic process"/>
    <property type="evidence" value="ECO:0007669"/>
    <property type="project" value="UniProtKB-UniRule"/>
</dbReference>
<dbReference type="Pfam" id="PF03641">
    <property type="entry name" value="Lysine_decarbox"/>
    <property type="match status" value="1"/>
</dbReference>
<evidence type="ECO:0000256" key="3">
    <source>
        <dbReference type="RuleBase" id="RU363015"/>
    </source>
</evidence>
<dbReference type="STRING" id="45072.Lqua_0458"/>
<evidence type="ECO:0000313" key="4">
    <source>
        <dbReference type="EMBL" id="KTD54019.1"/>
    </source>
</evidence>
<dbReference type="AlphaFoldDB" id="A0A378P928"/>
<dbReference type="EMBL" id="LNYR01000003">
    <property type="protein sequence ID" value="KTD54019.1"/>
    <property type="molecule type" value="Genomic_DNA"/>
</dbReference>